<name>A0A918RVD9_9GAMM</name>
<sequence length="102" mass="11932">MVENKKYNVHVFQDGDAWSAQITRQVTSRKRTVSKQQDGFADEADAREWGQSELQKYVTAQQERNVKHATHRAELEQRQRDRADRRRAAYEARKAKSPESDA</sequence>
<dbReference type="EMBL" id="BMXA01000003">
    <property type="protein sequence ID" value="GHA12097.1"/>
    <property type="molecule type" value="Genomic_DNA"/>
</dbReference>
<gene>
    <name evidence="2" type="ORF">GCM10008090_22440</name>
</gene>
<feature type="region of interest" description="Disordered" evidence="1">
    <location>
        <begin position="27"/>
        <end position="46"/>
    </location>
</feature>
<evidence type="ECO:0000313" key="3">
    <source>
        <dbReference type="Proteomes" id="UP000614811"/>
    </source>
</evidence>
<dbReference type="AlphaFoldDB" id="A0A918RVD9"/>
<dbReference type="Proteomes" id="UP000614811">
    <property type="component" value="Unassembled WGS sequence"/>
</dbReference>
<feature type="compositionally biased region" description="Basic and acidic residues" evidence="1">
    <location>
        <begin position="71"/>
        <end position="102"/>
    </location>
</feature>
<organism evidence="2 3">
    <name type="scientific">Arenicella chitinivorans</name>
    <dbReference type="NCBI Taxonomy" id="1329800"/>
    <lineage>
        <taxon>Bacteria</taxon>
        <taxon>Pseudomonadati</taxon>
        <taxon>Pseudomonadota</taxon>
        <taxon>Gammaproteobacteria</taxon>
        <taxon>Arenicellales</taxon>
        <taxon>Arenicellaceae</taxon>
        <taxon>Arenicella</taxon>
    </lineage>
</organism>
<evidence type="ECO:0008006" key="4">
    <source>
        <dbReference type="Google" id="ProtNLM"/>
    </source>
</evidence>
<protein>
    <recommendedName>
        <fullName evidence="4">DUF3622 domain-containing protein</fullName>
    </recommendedName>
</protein>
<dbReference type="RefSeq" id="WP_189401020.1">
    <property type="nucleotide sequence ID" value="NZ_BMXA01000003.1"/>
</dbReference>
<accession>A0A918RVD9</accession>
<dbReference type="Pfam" id="PF12286">
    <property type="entry name" value="DUF3622"/>
    <property type="match status" value="1"/>
</dbReference>
<comment type="caution">
    <text evidence="2">The sequence shown here is derived from an EMBL/GenBank/DDBJ whole genome shotgun (WGS) entry which is preliminary data.</text>
</comment>
<keyword evidence="3" id="KW-1185">Reference proteome</keyword>
<feature type="region of interest" description="Disordered" evidence="1">
    <location>
        <begin position="60"/>
        <end position="102"/>
    </location>
</feature>
<proteinExistence type="predicted"/>
<evidence type="ECO:0000313" key="2">
    <source>
        <dbReference type="EMBL" id="GHA12097.1"/>
    </source>
</evidence>
<dbReference type="InterPro" id="IPR022069">
    <property type="entry name" value="DUF3622"/>
</dbReference>
<reference evidence="2" key="1">
    <citation type="journal article" date="2014" name="Int. J. Syst. Evol. Microbiol.">
        <title>Complete genome sequence of Corynebacterium casei LMG S-19264T (=DSM 44701T), isolated from a smear-ripened cheese.</title>
        <authorList>
            <consortium name="US DOE Joint Genome Institute (JGI-PGF)"/>
            <person name="Walter F."/>
            <person name="Albersmeier A."/>
            <person name="Kalinowski J."/>
            <person name="Ruckert C."/>
        </authorList>
    </citation>
    <scope>NUCLEOTIDE SEQUENCE</scope>
    <source>
        <strain evidence="2">KCTC 12711</strain>
    </source>
</reference>
<reference evidence="2" key="2">
    <citation type="submission" date="2020-09" db="EMBL/GenBank/DDBJ databases">
        <authorList>
            <person name="Sun Q."/>
            <person name="Kim S."/>
        </authorList>
    </citation>
    <scope>NUCLEOTIDE SEQUENCE</scope>
    <source>
        <strain evidence="2">KCTC 12711</strain>
    </source>
</reference>
<evidence type="ECO:0000256" key="1">
    <source>
        <dbReference type="SAM" id="MobiDB-lite"/>
    </source>
</evidence>